<gene>
    <name evidence="1" type="ORF">L916_05375</name>
</gene>
<accession>W2JD03</accession>
<name>W2JD03_PHYNI</name>
<dbReference type="AlphaFoldDB" id="W2JD03"/>
<evidence type="ECO:0000313" key="2">
    <source>
        <dbReference type="Proteomes" id="UP000053864"/>
    </source>
</evidence>
<dbReference type="EMBL" id="KI671984">
    <property type="protein sequence ID" value="ETL44294.1"/>
    <property type="molecule type" value="Genomic_DNA"/>
</dbReference>
<dbReference type="Proteomes" id="UP000053864">
    <property type="component" value="Unassembled WGS sequence"/>
</dbReference>
<evidence type="ECO:0000313" key="1">
    <source>
        <dbReference type="EMBL" id="ETL44294.1"/>
    </source>
</evidence>
<proteinExistence type="predicted"/>
<reference evidence="1 2" key="1">
    <citation type="submission" date="2013-11" db="EMBL/GenBank/DDBJ databases">
        <title>The Genome Sequence of Phytophthora parasitica CJ05E6.</title>
        <authorList>
            <consortium name="The Broad Institute Genomics Platform"/>
            <person name="Russ C."/>
            <person name="Tyler B."/>
            <person name="Panabieres F."/>
            <person name="Shan W."/>
            <person name="Tripathy S."/>
            <person name="Grunwald N."/>
            <person name="Machado M."/>
            <person name="Johnson C.S."/>
            <person name="Arredondo F."/>
            <person name="Hong C."/>
            <person name="Coffey M."/>
            <person name="Young S.K."/>
            <person name="Zeng Q."/>
            <person name="Gargeya S."/>
            <person name="Fitzgerald M."/>
            <person name="Abouelleil A."/>
            <person name="Alvarado L."/>
            <person name="Chapman S.B."/>
            <person name="Gainer-Dewar J."/>
            <person name="Goldberg J."/>
            <person name="Griggs A."/>
            <person name="Gujja S."/>
            <person name="Hansen M."/>
            <person name="Howarth C."/>
            <person name="Imamovic A."/>
            <person name="Ireland A."/>
            <person name="Larimer J."/>
            <person name="McCowan C."/>
            <person name="Murphy C."/>
            <person name="Pearson M."/>
            <person name="Poon T.W."/>
            <person name="Priest M."/>
            <person name="Roberts A."/>
            <person name="Saif S."/>
            <person name="Shea T."/>
            <person name="Sykes S."/>
            <person name="Wortman J."/>
            <person name="Nusbaum C."/>
            <person name="Birren B."/>
        </authorList>
    </citation>
    <scope>NUCLEOTIDE SEQUENCE [LARGE SCALE GENOMIC DNA]</scope>
    <source>
        <strain evidence="1 2">CJ05E6</strain>
    </source>
</reference>
<organism evidence="1 2">
    <name type="scientific">Phytophthora nicotianae</name>
    <name type="common">Potato buckeye rot agent</name>
    <name type="synonym">Phytophthora parasitica</name>
    <dbReference type="NCBI Taxonomy" id="4792"/>
    <lineage>
        <taxon>Eukaryota</taxon>
        <taxon>Sar</taxon>
        <taxon>Stramenopiles</taxon>
        <taxon>Oomycota</taxon>
        <taxon>Peronosporomycetes</taxon>
        <taxon>Peronosporales</taxon>
        <taxon>Peronosporaceae</taxon>
        <taxon>Phytophthora</taxon>
    </lineage>
</organism>
<sequence length="69" mass="7316">MATSRCLWELDLPALLQSGGGRTLVLRSSAGTKGILMETFAKALLQQDASMGAGYGVDLRSEYTNPIPS</sequence>
<protein>
    <submittedName>
        <fullName evidence="1">Uncharacterized protein</fullName>
    </submittedName>
</protein>